<evidence type="ECO:0000256" key="1">
    <source>
        <dbReference type="ARBA" id="ARBA00005165"/>
    </source>
</evidence>
<dbReference type="GO" id="GO:0009229">
    <property type="term" value="P:thiamine diphosphate biosynthetic process"/>
    <property type="evidence" value="ECO:0007669"/>
    <property type="project" value="UniProtKB-UniRule"/>
</dbReference>
<feature type="binding site" evidence="9">
    <location>
        <position position="168"/>
    </location>
    <ligand>
        <name>2-[(2R,5Z)-2-carboxy-4-methylthiazol-5(2H)-ylidene]ethyl phosphate</name>
        <dbReference type="ChEBI" id="CHEBI:62899"/>
    </ligand>
</feature>
<dbReference type="GO" id="GO:0000287">
    <property type="term" value="F:magnesium ion binding"/>
    <property type="evidence" value="ECO:0007669"/>
    <property type="project" value="UniProtKB-UniRule"/>
</dbReference>
<feature type="binding site" evidence="9">
    <location>
        <position position="111"/>
    </location>
    <ligand>
        <name>4-amino-2-methyl-5-(diphosphooxymethyl)pyrimidine</name>
        <dbReference type="ChEBI" id="CHEBI:57841"/>
    </ligand>
</feature>
<keyword evidence="2 9" id="KW-0808">Transferase</keyword>
<dbReference type="SUPFAM" id="SSF51391">
    <property type="entry name" value="Thiamin phosphate synthase"/>
    <property type="match status" value="1"/>
</dbReference>
<evidence type="ECO:0000259" key="12">
    <source>
        <dbReference type="Pfam" id="PF02581"/>
    </source>
</evidence>
<dbReference type="InterPro" id="IPR013785">
    <property type="entry name" value="Aldolase_TIM"/>
</dbReference>
<dbReference type="PANTHER" id="PTHR20857">
    <property type="entry name" value="THIAMINE-PHOSPHATE PYROPHOSPHORYLASE"/>
    <property type="match status" value="1"/>
</dbReference>
<keyword evidence="5 9" id="KW-0784">Thiamine biosynthesis</keyword>
<evidence type="ECO:0000256" key="10">
    <source>
        <dbReference type="RuleBase" id="RU003826"/>
    </source>
</evidence>
<evidence type="ECO:0000313" key="13">
    <source>
        <dbReference type="EMBL" id="SIT00532.1"/>
    </source>
</evidence>
<feature type="binding site" evidence="9">
    <location>
        <begin position="188"/>
        <end position="189"/>
    </location>
    <ligand>
        <name>2-[(2R,5Z)-2-carboxy-4-methylthiazol-5(2H)-ylidene]ethyl phosphate</name>
        <dbReference type="ChEBI" id="CHEBI:62899"/>
    </ligand>
</feature>
<comment type="similarity">
    <text evidence="9 10">Belongs to the thiamine-phosphate synthase family.</text>
</comment>
<gene>
    <name evidence="9" type="primary">thiE</name>
    <name evidence="13" type="ORF">SAMN05421759_109122</name>
</gene>
<comment type="catalytic activity">
    <reaction evidence="7 9 10">
        <text>2-(2-carboxy-4-methylthiazol-5-yl)ethyl phosphate + 4-amino-2-methyl-5-(diphosphooxymethyl)pyrimidine + 2 H(+) = thiamine phosphate + CO2 + diphosphate</text>
        <dbReference type="Rhea" id="RHEA:47848"/>
        <dbReference type="ChEBI" id="CHEBI:15378"/>
        <dbReference type="ChEBI" id="CHEBI:16526"/>
        <dbReference type="ChEBI" id="CHEBI:33019"/>
        <dbReference type="ChEBI" id="CHEBI:37575"/>
        <dbReference type="ChEBI" id="CHEBI:57841"/>
        <dbReference type="ChEBI" id="CHEBI:62890"/>
        <dbReference type="EC" id="2.5.1.3"/>
    </reaction>
</comment>
<dbReference type="Gene3D" id="3.20.20.70">
    <property type="entry name" value="Aldolase class I"/>
    <property type="match status" value="1"/>
</dbReference>
<dbReference type="GO" id="GO:0009228">
    <property type="term" value="P:thiamine biosynthetic process"/>
    <property type="evidence" value="ECO:0007669"/>
    <property type="project" value="UniProtKB-KW"/>
</dbReference>
<dbReference type="CDD" id="cd00564">
    <property type="entry name" value="TMP_TenI"/>
    <property type="match status" value="1"/>
</dbReference>
<feature type="domain" description="Thiamine phosphate synthase/TenI" evidence="12">
    <location>
        <begin position="10"/>
        <end position="191"/>
    </location>
</feature>
<comment type="pathway">
    <text evidence="1 9 11">Cofactor biosynthesis; thiamine diphosphate biosynthesis; thiamine phosphate from 4-amino-2-methyl-5-diphosphomethylpyrimidine and 4-methyl-5-(2-phosphoethyl)-thiazole: step 1/1.</text>
</comment>
<dbReference type="RefSeq" id="WP_076448978.1">
    <property type="nucleotide sequence ID" value="NZ_FTOQ01000009.1"/>
</dbReference>
<name>A0A1N7NQG7_9RHOB</name>
<evidence type="ECO:0000256" key="11">
    <source>
        <dbReference type="RuleBase" id="RU004253"/>
    </source>
</evidence>
<evidence type="ECO:0000256" key="4">
    <source>
        <dbReference type="ARBA" id="ARBA00022842"/>
    </source>
</evidence>
<sequence length="216" mass="21873">MALTAQQLRLYLVTDPGLCPGAALVRTVTAAVRGGVGFVQLRDKTASTGARVEAARALKQALAGSGVPIVLNDDVEAAIAADVDGVHIGQQDISPAEARARLGPGRIVGLSCETEAQVTAVDPGLVDYLGLGTVFPTATKSDHTAAIGLAGLARLARASSLPSVAIGGLRAEHAAAVRAAGCDGIAVVSAICGQPDPEEAARLLRRALATEKRETE</sequence>
<dbReference type="GO" id="GO:0004789">
    <property type="term" value="F:thiamine-phosphate diphosphorylase activity"/>
    <property type="evidence" value="ECO:0007669"/>
    <property type="project" value="UniProtKB-UniRule"/>
</dbReference>
<dbReference type="STRING" id="633194.SAMN05421759_109122"/>
<evidence type="ECO:0000313" key="14">
    <source>
        <dbReference type="Proteomes" id="UP000186684"/>
    </source>
</evidence>
<dbReference type="UniPathway" id="UPA00060">
    <property type="reaction ID" value="UER00141"/>
</dbReference>
<proteinExistence type="inferred from homology"/>
<keyword evidence="4 9" id="KW-0460">Magnesium</keyword>
<evidence type="ECO:0000256" key="7">
    <source>
        <dbReference type="ARBA" id="ARBA00047851"/>
    </source>
</evidence>
<dbReference type="GO" id="GO:0005737">
    <property type="term" value="C:cytoplasm"/>
    <property type="evidence" value="ECO:0007669"/>
    <property type="project" value="TreeGrafter"/>
</dbReference>
<evidence type="ECO:0000256" key="2">
    <source>
        <dbReference type="ARBA" id="ARBA00022679"/>
    </source>
</evidence>
<comment type="catalytic activity">
    <reaction evidence="8 9 10">
        <text>2-[(2R,5Z)-2-carboxy-4-methylthiazol-5(2H)-ylidene]ethyl phosphate + 4-amino-2-methyl-5-(diphosphooxymethyl)pyrimidine + 2 H(+) = thiamine phosphate + CO2 + diphosphate</text>
        <dbReference type="Rhea" id="RHEA:47844"/>
        <dbReference type="ChEBI" id="CHEBI:15378"/>
        <dbReference type="ChEBI" id="CHEBI:16526"/>
        <dbReference type="ChEBI" id="CHEBI:33019"/>
        <dbReference type="ChEBI" id="CHEBI:37575"/>
        <dbReference type="ChEBI" id="CHEBI:57841"/>
        <dbReference type="ChEBI" id="CHEBI:62899"/>
        <dbReference type="EC" id="2.5.1.3"/>
    </reaction>
</comment>
<dbReference type="Proteomes" id="UP000186684">
    <property type="component" value="Unassembled WGS sequence"/>
</dbReference>
<dbReference type="EC" id="2.5.1.3" evidence="9"/>
<reference evidence="14" key="1">
    <citation type="submission" date="2017-01" db="EMBL/GenBank/DDBJ databases">
        <authorList>
            <person name="Varghese N."/>
            <person name="Submissions S."/>
        </authorList>
    </citation>
    <scope>NUCLEOTIDE SEQUENCE [LARGE SCALE GENOMIC DNA]</scope>
    <source>
        <strain evidence="14">DSM 29430</strain>
    </source>
</reference>
<dbReference type="Pfam" id="PF02581">
    <property type="entry name" value="TMP-TENI"/>
    <property type="match status" value="1"/>
</dbReference>
<protein>
    <recommendedName>
        <fullName evidence="9">Thiamine-phosphate synthase</fullName>
        <shortName evidence="9">TP synthase</shortName>
        <shortName evidence="9">TPS</shortName>
        <ecNumber evidence="9">2.5.1.3</ecNumber>
    </recommendedName>
    <alternativeName>
        <fullName evidence="9">Thiamine-phosphate pyrophosphorylase</fullName>
        <shortName evidence="9">TMP pyrophosphorylase</shortName>
        <shortName evidence="9">TMP-PPase</shortName>
    </alternativeName>
</protein>
<feature type="binding site" evidence="9">
    <location>
        <position position="72"/>
    </location>
    <ligand>
        <name>4-amino-2-methyl-5-(diphosphooxymethyl)pyrimidine</name>
        <dbReference type="ChEBI" id="CHEBI:57841"/>
    </ligand>
</feature>
<keyword evidence="3 9" id="KW-0479">Metal-binding</keyword>
<comment type="catalytic activity">
    <reaction evidence="6 9 10">
        <text>4-methyl-5-(2-phosphooxyethyl)-thiazole + 4-amino-2-methyl-5-(diphosphooxymethyl)pyrimidine + H(+) = thiamine phosphate + diphosphate</text>
        <dbReference type="Rhea" id="RHEA:22328"/>
        <dbReference type="ChEBI" id="CHEBI:15378"/>
        <dbReference type="ChEBI" id="CHEBI:33019"/>
        <dbReference type="ChEBI" id="CHEBI:37575"/>
        <dbReference type="ChEBI" id="CHEBI:57841"/>
        <dbReference type="ChEBI" id="CHEBI:58296"/>
        <dbReference type="EC" id="2.5.1.3"/>
    </reaction>
</comment>
<evidence type="ECO:0000256" key="8">
    <source>
        <dbReference type="ARBA" id="ARBA00047883"/>
    </source>
</evidence>
<feature type="binding site" evidence="9">
    <location>
        <position position="140"/>
    </location>
    <ligand>
        <name>4-amino-2-methyl-5-(diphosphooxymethyl)pyrimidine</name>
        <dbReference type="ChEBI" id="CHEBI:57841"/>
    </ligand>
</feature>
<dbReference type="PANTHER" id="PTHR20857:SF15">
    <property type="entry name" value="THIAMINE-PHOSPHATE SYNTHASE"/>
    <property type="match status" value="1"/>
</dbReference>
<dbReference type="EMBL" id="FTOQ01000009">
    <property type="protein sequence ID" value="SIT00532.1"/>
    <property type="molecule type" value="Genomic_DNA"/>
</dbReference>
<evidence type="ECO:0000256" key="6">
    <source>
        <dbReference type="ARBA" id="ARBA00047334"/>
    </source>
</evidence>
<accession>A0A1N7NQG7</accession>
<feature type="binding site" evidence="9">
    <location>
        <position position="92"/>
    </location>
    <ligand>
        <name>Mg(2+)</name>
        <dbReference type="ChEBI" id="CHEBI:18420"/>
    </ligand>
</feature>
<organism evidence="13 14">
    <name type="scientific">Roseivivax lentus</name>
    <dbReference type="NCBI Taxonomy" id="633194"/>
    <lineage>
        <taxon>Bacteria</taxon>
        <taxon>Pseudomonadati</taxon>
        <taxon>Pseudomonadota</taxon>
        <taxon>Alphaproteobacteria</taxon>
        <taxon>Rhodobacterales</taxon>
        <taxon>Roseobacteraceae</taxon>
        <taxon>Roseivivax</taxon>
    </lineage>
</organism>
<comment type="cofactor">
    <cofactor evidence="9">
        <name>Mg(2+)</name>
        <dbReference type="ChEBI" id="CHEBI:18420"/>
    </cofactor>
    <text evidence="9">Binds 1 Mg(2+) ion per subunit.</text>
</comment>
<dbReference type="InterPro" id="IPR022998">
    <property type="entry name" value="ThiamineP_synth_TenI"/>
</dbReference>
<keyword evidence="14" id="KW-1185">Reference proteome</keyword>
<feature type="binding site" evidence="9">
    <location>
        <position position="73"/>
    </location>
    <ligand>
        <name>Mg(2+)</name>
        <dbReference type="ChEBI" id="CHEBI:18420"/>
    </ligand>
</feature>
<feature type="binding site" evidence="9">
    <location>
        <begin position="40"/>
        <end position="44"/>
    </location>
    <ligand>
        <name>4-amino-2-methyl-5-(diphosphooxymethyl)pyrimidine</name>
        <dbReference type="ChEBI" id="CHEBI:57841"/>
    </ligand>
</feature>
<evidence type="ECO:0000256" key="3">
    <source>
        <dbReference type="ARBA" id="ARBA00022723"/>
    </source>
</evidence>
<dbReference type="InterPro" id="IPR034291">
    <property type="entry name" value="TMP_synthase"/>
</dbReference>
<dbReference type="OrthoDB" id="9810880at2"/>
<feature type="binding site" evidence="9">
    <location>
        <begin position="137"/>
        <end position="139"/>
    </location>
    <ligand>
        <name>2-[(2R,5Z)-2-carboxy-4-methylthiazol-5(2H)-ylidene]ethyl phosphate</name>
        <dbReference type="ChEBI" id="CHEBI:62899"/>
    </ligand>
</feature>
<evidence type="ECO:0000256" key="5">
    <source>
        <dbReference type="ARBA" id="ARBA00022977"/>
    </source>
</evidence>
<comment type="function">
    <text evidence="9">Condenses 4-methyl-5-(beta-hydroxyethyl)thiazole monophosphate (THZ-P) and 2-methyl-4-amino-5-hydroxymethyl pyrimidine pyrophosphate (HMP-PP) to form thiamine monophosphate (TMP).</text>
</comment>
<dbReference type="NCBIfam" id="TIGR00693">
    <property type="entry name" value="thiE"/>
    <property type="match status" value="1"/>
</dbReference>
<evidence type="ECO:0000256" key="9">
    <source>
        <dbReference type="HAMAP-Rule" id="MF_00097"/>
    </source>
</evidence>
<dbReference type="InterPro" id="IPR036206">
    <property type="entry name" value="ThiamineP_synth_sf"/>
</dbReference>
<dbReference type="AlphaFoldDB" id="A0A1N7NQG7"/>
<dbReference type="HAMAP" id="MF_00097">
    <property type="entry name" value="TMP_synthase"/>
    <property type="match status" value="1"/>
</dbReference>